<reference evidence="2 3" key="1">
    <citation type="submission" date="2018-10" db="EMBL/GenBank/DDBJ databases">
        <title>Co-occurring genomic capacity for anaerobic methane metabolism and dissimilatory sulfite reduction discovered in the Korarchaeota.</title>
        <authorList>
            <person name="Mckay L.J."/>
            <person name="Dlakic M."/>
            <person name="Fields M.W."/>
            <person name="Delmont T.O."/>
            <person name="Eren A.M."/>
            <person name="Jay Z.J."/>
            <person name="Klingelsmith K.B."/>
            <person name="Rusch D.B."/>
            <person name="Inskeep W.P."/>
        </authorList>
    </citation>
    <scope>NUCLEOTIDE SEQUENCE [LARGE SCALE GENOMIC DNA]</scope>
    <source>
        <strain evidence="2 3">MDKW</strain>
    </source>
</reference>
<protein>
    <submittedName>
        <fullName evidence="2">Uncharacterized protein</fullName>
    </submittedName>
</protein>
<feature type="transmembrane region" description="Helical" evidence="1">
    <location>
        <begin position="48"/>
        <end position="70"/>
    </location>
</feature>
<dbReference type="EMBL" id="RCOS01000050">
    <property type="protein sequence ID" value="RSN76896.1"/>
    <property type="molecule type" value="Genomic_DNA"/>
</dbReference>
<keyword evidence="3" id="KW-1185">Reference proteome</keyword>
<dbReference type="Proteomes" id="UP000277582">
    <property type="component" value="Unassembled WGS sequence"/>
</dbReference>
<evidence type="ECO:0000313" key="2">
    <source>
        <dbReference type="EMBL" id="RSN76896.1"/>
    </source>
</evidence>
<organism evidence="2 3">
    <name type="scientific">Candidatus Methanodesulfokora washburnensis</name>
    <dbReference type="NCBI Taxonomy" id="2478471"/>
    <lineage>
        <taxon>Archaea</taxon>
        <taxon>Thermoproteota</taxon>
        <taxon>Candidatus Korarchaeia</taxon>
        <taxon>Candidatus Korarchaeia incertae sedis</taxon>
        <taxon>Candidatus Methanodesulfokora</taxon>
    </lineage>
</organism>
<evidence type="ECO:0000313" key="3">
    <source>
        <dbReference type="Proteomes" id="UP000277582"/>
    </source>
</evidence>
<feature type="transmembrane region" description="Helical" evidence="1">
    <location>
        <begin position="76"/>
        <end position="104"/>
    </location>
</feature>
<evidence type="ECO:0000256" key="1">
    <source>
        <dbReference type="SAM" id="Phobius"/>
    </source>
</evidence>
<keyword evidence="1" id="KW-0812">Transmembrane</keyword>
<gene>
    <name evidence="2" type="ORF">D6D85_03405</name>
</gene>
<accession>A0A429GSJ7</accession>
<comment type="caution">
    <text evidence="2">The sequence shown here is derived from an EMBL/GenBank/DDBJ whole genome shotgun (WGS) entry which is preliminary data.</text>
</comment>
<keyword evidence="1" id="KW-0472">Membrane</keyword>
<name>A0A429GSJ7_9CREN</name>
<keyword evidence="1" id="KW-1133">Transmembrane helix</keyword>
<dbReference type="AlphaFoldDB" id="A0A429GSJ7"/>
<sequence>MIDPSKLEKYILDSGLGKYWPVWKSHINRALKKRLNDPLTRKYTLIKFGLRMLAMLSIIVANLMLFVTLINPRITFVNIILNPLIAISLILIVPYICLVIYYFIGKLSISKTRMSSSEDDVLRKIIDELLLAFSMEAKRIKLNKKNLELELIFNDYKNIEIIKEKNKKYIVVPKIEY</sequence>
<proteinExistence type="predicted"/>